<dbReference type="STRING" id="1194090.SAMN05443144_108138"/>
<evidence type="ECO:0000256" key="5">
    <source>
        <dbReference type="ARBA" id="ARBA00023204"/>
    </source>
</evidence>
<evidence type="ECO:0000256" key="2">
    <source>
        <dbReference type="ARBA" id="ARBA00021310"/>
    </source>
</evidence>
<evidence type="ECO:0000256" key="4">
    <source>
        <dbReference type="ARBA" id="ARBA00023172"/>
    </source>
</evidence>
<evidence type="ECO:0000259" key="8">
    <source>
        <dbReference type="Pfam" id="PF11967"/>
    </source>
</evidence>
<keyword evidence="3 7" id="KW-0227">DNA damage</keyword>
<dbReference type="EMBL" id="FQUS01000008">
    <property type="protein sequence ID" value="SHF42327.1"/>
    <property type="molecule type" value="Genomic_DNA"/>
</dbReference>
<keyword evidence="4 7" id="KW-0233">DNA recombination</keyword>
<dbReference type="Proteomes" id="UP000184041">
    <property type="component" value="Unassembled WGS sequence"/>
</dbReference>
<dbReference type="InterPro" id="IPR012340">
    <property type="entry name" value="NA-bd_OB-fold"/>
</dbReference>
<dbReference type="OrthoDB" id="9789152at2"/>
<dbReference type="PANTHER" id="PTHR33991">
    <property type="entry name" value="DNA REPAIR PROTEIN RECO"/>
    <property type="match status" value="1"/>
</dbReference>
<reference evidence="9 10" key="1">
    <citation type="submission" date="2016-11" db="EMBL/GenBank/DDBJ databases">
        <authorList>
            <person name="Jaros S."/>
            <person name="Januszkiewicz K."/>
            <person name="Wedrychowicz H."/>
        </authorList>
    </citation>
    <scope>NUCLEOTIDE SEQUENCE [LARGE SCALE GENOMIC DNA]</scope>
    <source>
        <strain evidence="9 10">DSM 21986</strain>
    </source>
</reference>
<dbReference type="Gene3D" id="1.20.1440.120">
    <property type="entry name" value="Recombination protein O, C-terminal domain"/>
    <property type="match status" value="1"/>
</dbReference>
<feature type="domain" description="DNA replication/recombination mediator RecO N-terminal" evidence="8">
    <location>
        <begin position="1"/>
        <end position="78"/>
    </location>
</feature>
<dbReference type="HAMAP" id="MF_00201">
    <property type="entry name" value="RecO"/>
    <property type="match status" value="1"/>
</dbReference>
<dbReference type="SUPFAM" id="SSF57863">
    <property type="entry name" value="ArfGap/RecO-like zinc finger"/>
    <property type="match status" value="1"/>
</dbReference>
<dbReference type="GO" id="GO:0006302">
    <property type="term" value="P:double-strand break repair"/>
    <property type="evidence" value="ECO:0007669"/>
    <property type="project" value="TreeGrafter"/>
</dbReference>
<evidence type="ECO:0000256" key="7">
    <source>
        <dbReference type="HAMAP-Rule" id="MF_00201"/>
    </source>
</evidence>
<dbReference type="InterPro" id="IPR003717">
    <property type="entry name" value="RecO"/>
</dbReference>
<keyword evidence="10" id="KW-1185">Reference proteome</keyword>
<dbReference type="InterPro" id="IPR042242">
    <property type="entry name" value="RecO_C"/>
</dbReference>
<accession>A0A1M5BJ75</accession>
<dbReference type="NCBIfam" id="TIGR00613">
    <property type="entry name" value="reco"/>
    <property type="match status" value="1"/>
</dbReference>
<proteinExistence type="inferred from homology"/>
<evidence type="ECO:0000256" key="3">
    <source>
        <dbReference type="ARBA" id="ARBA00022763"/>
    </source>
</evidence>
<name>A0A1M5BJ75_9BACT</name>
<sequence>MITHTEAIIFRTVDYQESSKIVTMFTREHGKIALIVRSAKKPKSKFSGLIEVGNLLDVVYYYKGSRSVQLLSEASYIEKTMNVRTDFEKMATMTSAVELISQLVHENEVNKPLFDFTKKMLLWLDETSIHPSLLFPYLQIRLATLVGIGLQLEDTSSSEKTNYLNLESGLVSTESVSPHAYKLTEHQYQFMAIALQSKSSVLFDIPFQNGELKALIEHLDRYLKYHVEGLKDRTSDAIFEHILQESL</sequence>
<dbReference type="InterPro" id="IPR022572">
    <property type="entry name" value="DNA_rep/recomb_RecO_N"/>
</dbReference>
<dbReference type="Gene3D" id="2.40.50.140">
    <property type="entry name" value="Nucleic acid-binding proteins"/>
    <property type="match status" value="1"/>
</dbReference>
<evidence type="ECO:0000256" key="1">
    <source>
        <dbReference type="ARBA" id="ARBA00007452"/>
    </source>
</evidence>
<dbReference type="Pfam" id="PF11967">
    <property type="entry name" value="RecO_N"/>
    <property type="match status" value="1"/>
</dbReference>
<dbReference type="Pfam" id="PF02565">
    <property type="entry name" value="RecO_C"/>
    <property type="match status" value="1"/>
</dbReference>
<dbReference type="GO" id="GO:0006310">
    <property type="term" value="P:DNA recombination"/>
    <property type="evidence" value="ECO:0007669"/>
    <property type="project" value="UniProtKB-UniRule"/>
</dbReference>
<gene>
    <name evidence="7" type="primary">recO</name>
    <name evidence="9" type="ORF">SAMN05443144_108138</name>
</gene>
<protein>
    <recommendedName>
        <fullName evidence="2 7">DNA repair protein RecO</fullName>
    </recommendedName>
    <alternativeName>
        <fullName evidence="6 7">Recombination protein O</fullName>
    </alternativeName>
</protein>
<dbReference type="AlphaFoldDB" id="A0A1M5BJ75"/>
<evidence type="ECO:0000313" key="9">
    <source>
        <dbReference type="EMBL" id="SHF42327.1"/>
    </source>
</evidence>
<dbReference type="SUPFAM" id="SSF50249">
    <property type="entry name" value="Nucleic acid-binding proteins"/>
    <property type="match status" value="1"/>
</dbReference>
<keyword evidence="5 7" id="KW-0234">DNA repair</keyword>
<dbReference type="GO" id="GO:0043590">
    <property type="term" value="C:bacterial nucleoid"/>
    <property type="evidence" value="ECO:0007669"/>
    <property type="project" value="TreeGrafter"/>
</dbReference>
<evidence type="ECO:0000256" key="6">
    <source>
        <dbReference type="ARBA" id="ARBA00033409"/>
    </source>
</evidence>
<organism evidence="9 10">
    <name type="scientific">Fodinibius roseus</name>
    <dbReference type="NCBI Taxonomy" id="1194090"/>
    <lineage>
        <taxon>Bacteria</taxon>
        <taxon>Pseudomonadati</taxon>
        <taxon>Balneolota</taxon>
        <taxon>Balneolia</taxon>
        <taxon>Balneolales</taxon>
        <taxon>Balneolaceae</taxon>
        <taxon>Fodinibius</taxon>
    </lineage>
</organism>
<dbReference type="InterPro" id="IPR037278">
    <property type="entry name" value="ARFGAP/RecO"/>
</dbReference>
<comment type="function">
    <text evidence="7">Involved in DNA repair and RecF pathway recombination.</text>
</comment>
<dbReference type="RefSeq" id="WP_073062774.1">
    <property type="nucleotide sequence ID" value="NZ_FQUS01000008.1"/>
</dbReference>
<evidence type="ECO:0000313" key="10">
    <source>
        <dbReference type="Proteomes" id="UP000184041"/>
    </source>
</evidence>
<comment type="similarity">
    <text evidence="1 7">Belongs to the RecO family.</text>
</comment>
<dbReference type="PANTHER" id="PTHR33991:SF1">
    <property type="entry name" value="DNA REPAIR PROTEIN RECO"/>
    <property type="match status" value="1"/>
</dbReference>